<accession>A0A448UT50</accession>
<dbReference type="EMBL" id="LR134521">
    <property type="protein sequence ID" value="VEJ29044.1"/>
    <property type="molecule type" value="Genomic_DNA"/>
</dbReference>
<evidence type="ECO:0000313" key="2">
    <source>
        <dbReference type="Proteomes" id="UP000270988"/>
    </source>
</evidence>
<organism evidence="1 2">
    <name type="scientific">Rothia dentocariosa</name>
    <dbReference type="NCBI Taxonomy" id="2047"/>
    <lineage>
        <taxon>Bacteria</taxon>
        <taxon>Bacillati</taxon>
        <taxon>Actinomycetota</taxon>
        <taxon>Actinomycetes</taxon>
        <taxon>Micrococcales</taxon>
        <taxon>Micrococcaceae</taxon>
        <taxon>Rothia</taxon>
    </lineage>
</organism>
<dbReference type="Proteomes" id="UP000270988">
    <property type="component" value="Chromosome"/>
</dbReference>
<name>A0A448UT50_9MICC</name>
<dbReference type="AlphaFoldDB" id="A0A448UT50"/>
<proteinExistence type="predicted"/>
<gene>
    <name evidence="1" type="ORF">NCTC10918_00288</name>
</gene>
<evidence type="ECO:0000313" key="1">
    <source>
        <dbReference type="EMBL" id="VEJ29044.1"/>
    </source>
</evidence>
<sequence>MSETPSLKISRVLLVLPLRKTPRRATTTVTLNILMGLGQIIRIAMEDAETT</sequence>
<protein>
    <submittedName>
        <fullName evidence="1">Uncharacterized protein</fullName>
    </submittedName>
</protein>
<reference evidence="1 2" key="1">
    <citation type="submission" date="2018-12" db="EMBL/GenBank/DDBJ databases">
        <authorList>
            <consortium name="Pathogen Informatics"/>
        </authorList>
    </citation>
    <scope>NUCLEOTIDE SEQUENCE [LARGE SCALE GENOMIC DNA]</scope>
    <source>
        <strain evidence="1 2">NCTC10918</strain>
    </source>
</reference>